<dbReference type="Proteomes" id="UP000182149">
    <property type="component" value="Unassembled WGS sequence"/>
</dbReference>
<dbReference type="AlphaFoldDB" id="A0A1L8QQ63"/>
<reference evidence="1 2" key="1">
    <citation type="submission" date="2014-12" db="EMBL/GenBank/DDBJ databases">
        <title>Draft genome sequences of 29 type strains of Enterococci.</title>
        <authorList>
            <person name="Zhong Z."/>
            <person name="Sun Z."/>
            <person name="Liu W."/>
            <person name="Zhang W."/>
            <person name="Zhang H."/>
        </authorList>
    </citation>
    <scope>NUCLEOTIDE SEQUENCE [LARGE SCALE GENOMIC DNA]</scope>
    <source>
        <strain evidence="1 2">DSM 17690</strain>
    </source>
</reference>
<accession>A0A1L8QQ63</accession>
<evidence type="ECO:0008006" key="3">
    <source>
        <dbReference type="Google" id="ProtNLM"/>
    </source>
</evidence>
<proteinExistence type="predicted"/>
<dbReference type="EMBL" id="JXKD01000014">
    <property type="protein sequence ID" value="OJG09644.1"/>
    <property type="molecule type" value="Genomic_DNA"/>
</dbReference>
<protein>
    <recommendedName>
        <fullName evidence="3">N-acetyltransferase domain-containing protein</fullName>
    </recommendedName>
</protein>
<name>A0A1L8QQ63_9ENTE</name>
<evidence type="ECO:0000313" key="1">
    <source>
        <dbReference type="EMBL" id="OJG09644.1"/>
    </source>
</evidence>
<keyword evidence="2" id="KW-1185">Reference proteome</keyword>
<gene>
    <name evidence="1" type="ORF">RU93_GL000627</name>
</gene>
<comment type="caution">
    <text evidence="1">The sequence shown here is derived from an EMBL/GenBank/DDBJ whole genome shotgun (WGS) entry which is preliminary data.</text>
</comment>
<organism evidence="1 2">
    <name type="scientific">Enterococcus aquimarinus</name>
    <dbReference type="NCBI Taxonomy" id="328396"/>
    <lineage>
        <taxon>Bacteria</taxon>
        <taxon>Bacillati</taxon>
        <taxon>Bacillota</taxon>
        <taxon>Bacilli</taxon>
        <taxon>Lactobacillales</taxon>
        <taxon>Enterococcaceae</taxon>
        <taxon>Enterococcus</taxon>
    </lineage>
</organism>
<evidence type="ECO:0000313" key="2">
    <source>
        <dbReference type="Proteomes" id="UP000182149"/>
    </source>
</evidence>
<sequence length="170" mass="19611">MKKVEDTKMIYEYKTANLSQASDLARIEAFYQSPIFEKRFRNESQDVISIINEEITSQPNSTLPNNKKFFIISGHSIVPVAIANLYFHYPERNTATISLFLSLEEAIIEQLFSDIFLVIKANIRIKNIQLQLLPSQLSMKEFWLNKGFSEIKNGTPSSKNYTTLTLPIKR</sequence>